<dbReference type="GO" id="GO:0097363">
    <property type="term" value="F:protein O-acetylglucosaminyltransferase activity"/>
    <property type="evidence" value="ECO:0007669"/>
    <property type="project" value="UniProtKB-EC"/>
</dbReference>
<dbReference type="SUPFAM" id="SSF48452">
    <property type="entry name" value="TPR-like"/>
    <property type="match status" value="1"/>
</dbReference>
<dbReference type="PANTHER" id="PTHR44835:SF1">
    <property type="entry name" value="PROTEIN O-GLCNAC TRANSFERASE"/>
    <property type="match status" value="1"/>
</dbReference>
<dbReference type="Pfam" id="PF13844">
    <property type="entry name" value="Glyco_transf_41"/>
    <property type="match status" value="2"/>
</dbReference>
<dbReference type="InterPro" id="IPR011990">
    <property type="entry name" value="TPR-like_helical_dom_sf"/>
</dbReference>
<dbReference type="InterPro" id="IPR019734">
    <property type="entry name" value="TPR_rpt"/>
</dbReference>
<evidence type="ECO:0000313" key="11">
    <source>
        <dbReference type="Proteomes" id="UP000002384"/>
    </source>
</evidence>
<keyword evidence="5" id="KW-0808">Transferase</keyword>
<dbReference type="eggNOG" id="COG3914">
    <property type="taxonomic scope" value="Bacteria"/>
</dbReference>
<feature type="domain" description="O-GlcNAc transferase C-terminal" evidence="9">
    <location>
        <begin position="661"/>
        <end position="837"/>
    </location>
</feature>
<dbReference type="PROSITE" id="PS50293">
    <property type="entry name" value="TPR_REGION"/>
    <property type="match status" value="2"/>
</dbReference>
<proteinExistence type="inferred from homology"/>
<keyword evidence="7 8" id="KW-0802">TPR repeat</keyword>
<protein>
    <recommendedName>
        <fullName evidence="3">protein O-GlcNAc transferase</fullName>
        <ecNumber evidence="3">2.4.1.255</ecNumber>
    </recommendedName>
</protein>
<reference evidence="11" key="1">
    <citation type="journal article" date="2011" name="MBio">
        <title>Novel metabolic attributes of the genus Cyanothece, comprising a group of unicellular nitrogen-fixing Cyanobacteria.</title>
        <authorList>
            <person name="Bandyopadhyay A."/>
            <person name="Elvitigala T."/>
            <person name="Welsh E."/>
            <person name="Stockel J."/>
            <person name="Liberton M."/>
            <person name="Min H."/>
            <person name="Sherman L.A."/>
            <person name="Pakrasi H.B."/>
        </authorList>
    </citation>
    <scope>NUCLEOTIDE SEQUENCE [LARGE SCALE GENOMIC DNA]</scope>
    <source>
        <strain evidence="11">PCC 7424</strain>
    </source>
</reference>
<evidence type="ECO:0000256" key="5">
    <source>
        <dbReference type="ARBA" id="ARBA00022679"/>
    </source>
</evidence>
<dbReference type="InterPro" id="IPR029489">
    <property type="entry name" value="OGT/SEC/SPY_C"/>
</dbReference>
<dbReference type="Gene3D" id="3.40.50.2000">
    <property type="entry name" value="Glycogen Phosphorylase B"/>
    <property type="match status" value="1"/>
</dbReference>
<dbReference type="SMART" id="SM00028">
    <property type="entry name" value="TPR"/>
    <property type="match status" value="3"/>
</dbReference>
<evidence type="ECO:0000256" key="4">
    <source>
        <dbReference type="ARBA" id="ARBA00022676"/>
    </source>
</evidence>
<evidence type="ECO:0000259" key="9">
    <source>
        <dbReference type="Pfam" id="PF13844"/>
    </source>
</evidence>
<keyword evidence="11" id="KW-1185">Reference proteome</keyword>
<dbReference type="Proteomes" id="UP000002384">
    <property type="component" value="Chromosome"/>
</dbReference>
<dbReference type="InterPro" id="IPR051939">
    <property type="entry name" value="Glycosyltr_41/O-GlcNAc_trsf"/>
</dbReference>
<name>B7KFX2_GLOC7</name>
<dbReference type="HOGENOM" id="CLU_001721_3_1_3"/>
<accession>B7KFX2</accession>
<dbReference type="EMBL" id="CP001291">
    <property type="protein sequence ID" value="ACK69165.1"/>
    <property type="molecule type" value="Genomic_DNA"/>
</dbReference>
<evidence type="ECO:0000256" key="7">
    <source>
        <dbReference type="ARBA" id="ARBA00022803"/>
    </source>
</evidence>
<dbReference type="Pfam" id="PF14559">
    <property type="entry name" value="TPR_19"/>
    <property type="match status" value="1"/>
</dbReference>
<dbReference type="CAZy" id="GT41">
    <property type="family name" value="Glycosyltransferase Family 41"/>
</dbReference>
<dbReference type="Gene3D" id="1.25.40.10">
    <property type="entry name" value="Tetratricopeptide repeat domain"/>
    <property type="match status" value="1"/>
</dbReference>
<evidence type="ECO:0000256" key="8">
    <source>
        <dbReference type="PROSITE-ProRule" id="PRU00339"/>
    </source>
</evidence>
<dbReference type="eggNOG" id="COG0457">
    <property type="taxonomic scope" value="Bacteria"/>
</dbReference>
<keyword evidence="6" id="KW-0677">Repeat</keyword>
<dbReference type="PANTHER" id="PTHR44835">
    <property type="entry name" value="UDP-N-ACETYLGLUCOSAMINE--PEPTIDE N-ACETYLGLUCOSAMINYLTRANSFERASE SPINDLY-RELATED"/>
    <property type="match status" value="1"/>
</dbReference>
<evidence type="ECO:0000256" key="3">
    <source>
        <dbReference type="ARBA" id="ARBA00011970"/>
    </source>
</evidence>
<dbReference type="AlphaFoldDB" id="B7KFX2"/>
<feature type="repeat" description="TPR" evidence="8">
    <location>
        <begin position="326"/>
        <end position="359"/>
    </location>
</feature>
<gene>
    <name evidence="10" type="ordered locus">PCC7424_0709</name>
</gene>
<organism evidence="10 11">
    <name type="scientific">Gloeothece citriformis (strain PCC 7424)</name>
    <name type="common">Cyanothece sp. (strain PCC 7424)</name>
    <dbReference type="NCBI Taxonomy" id="65393"/>
    <lineage>
        <taxon>Bacteria</taxon>
        <taxon>Bacillati</taxon>
        <taxon>Cyanobacteriota</taxon>
        <taxon>Cyanophyceae</taxon>
        <taxon>Oscillatoriophycideae</taxon>
        <taxon>Chroococcales</taxon>
        <taxon>Aphanothecaceae</taxon>
        <taxon>Gloeothece</taxon>
        <taxon>Gloeothece citriformis</taxon>
    </lineage>
</organism>
<dbReference type="RefSeq" id="WP_012598112.1">
    <property type="nucleotide sequence ID" value="NC_011729.1"/>
</dbReference>
<sequence length="864" mass="100791">MDYQKFIEQLPQIYDNWGENNMSPKIKEFLEIEQQIEGEIKANLMALLNLAVANLTPDEIYCQIGGIFQGKSLIGALLDHPEKEAYAVEILEGEEEDNLSELIDNLVRYKRENQVSFCSSSSLEDVFLELRELETDSKIGVVFYQSKSDYRSQLLSLLLVKEFLAEQALIIIYNSNYSMVQQACCDFLLTHPQSQLLLDLSTPNAIHYTWGNGVYLIAWEQQQDQSFDEQLFKQDLLNQPVIQAISDLHDHFEFKAKPQAINLLVHQARNLSITQGAIEKYREALTWNPYNPDIYYELGVIYYQQRELEEASQLLKKAIELDFLKSQYHYLLGIIYFEQEQWEEAINVYKRAIEAFPKQDKEYLKIYSMLIRILGLIDQREKAIKVVEQGIKDLPNEILLKLENINILPYIYENEEEINVYRQRFTHSLDELLDSIKLNSVEEKKQALESLKTFNTFMIHCQGKNDLEIQIKLGNLRHKILKANYPQYVKKLDITPLKVGEKIRIGYVSAWFRNNNSANWALDWIKNTNREEFAIYCYYTDQVRDNITEEFQQQSDFFEQVSENIEEICQKIIKDRIHILIYPDIGTVELTTLLAGLRLAPIQCTAWGGPVTSGLPTIDYYLSSDLMEPENGQDHYSEQLVRLPNLGLCYPKIKFPQKRKNRQEFNLDDQSILYLSSQNYLKYLPQYDYVFPSIAVRVPHAKFVFIASHINTVIKEKFIKRLQKAFADFNLDSQDYCLILPVLSPEDYLNLNLVSDIYLDTFDWSGGNTTMQAIASNLPIVTCPGEFMRGRHSYGMLKMLGVEETIAKDESEYIDIAVRLGLDEEWRNSLREKTKVNQDQVYNDKTCVKALEDFFRKTVRQPQK</sequence>
<evidence type="ECO:0000313" key="10">
    <source>
        <dbReference type="EMBL" id="ACK69165.1"/>
    </source>
</evidence>
<dbReference type="OrthoDB" id="146908at2"/>
<evidence type="ECO:0000256" key="6">
    <source>
        <dbReference type="ARBA" id="ARBA00022737"/>
    </source>
</evidence>
<feature type="repeat" description="TPR" evidence="8">
    <location>
        <begin position="292"/>
        <end position="325"/>
    </location>
</feature>
<evidence type="ECO:0000256" key="1">
    <source>
        <dbReference type="ARBA" id="ARBA00004922"/>
    </source>
</evidence>
<dbReference type="EC" id="2.4.1.255" evidence="3"/>
<comment type="similarity">
    <text evidence="2">Belongs to the glycosyltransferase 41 family. O-GlcNAc transferase subfamily.</text>
</comment>
<feature type="domain" description="O-GlcNAc transferase C-terminal" evidence="9">
    <location>
        <begin position="479"/>
        <end position="645"/>
    </location>
</feature>
<comment type="pathway">
    <text evidence="1">Protein modification; protein glycosylation.</text>
</comment>
<keyword evidence="4" id="KW-0328">Glycosyltransferase</keyword>
<dbReference type="STRING" id="65393.PCC7424_0709"/>
<dbReference type="SUPFAM" id="SSF53756">
    <property type="entry name" value="UDP-Glycosyltransferase/glycogen phosphorylase"/>
    <property type="match status" value="1"/>
</dbReference>
<dbReference type="PROSITE" id="PS50005">
    <property type="entry name" value="TPR"/>
    <property type="match status" value="2"/>
</dbReference>
<dbReference type="KEGG" id="cyc:PCC7424_0709"/>
<evidence type="ECO:0000256" key="2">
    <source>
        <dbReference type="ARBA" id="ARBA00005386"/>
    </source>
</evidence>
<dbReference type="Gene3D" id="3.40.50.11380">
    <property type="match status" value="1"/>
</dbReference>